<keyword evidence="1" id="KW-0732">Signal</keyword>
<dbReference type="Pfam" id="PF09056">
    <property type="entry name" value="Phospholip_A2_3"/>
    <property type="match status" value="1"/>
</dbReference>
<dbReference type="HOGENOM" id="CLU_1012040_0_0_1"/>
<evidence type="ECO:0008006" key="4">
    <source>
        <dbReference type="Google" id="ProtNLM"/>
    </source>
</evidence>
<dbReference type="SUPFAM" id="SSF48619">
    <property type="entry name" value="Phospholipase A2, PLA2"/>
    <property type="match status" value="1"/>
</dbReference>
<feature type="signal peptide" evidence="1">
    <location>
        <begin position="1"/>
        <end position="17"/>
    </location>
</feature>
<sequence>MKAIILSVLGLAVLTSAIPSDYEDDLVFRRAVNDQCKAPEGTGSCQKTSNCAGISYPTGLCPKDPDDVQCCVRINCNVPNVGPGFCRSVKNNGCSGGNFHSGVCPGNSDIKCCVKAIAGPPTPPTPAPTVTNPCTAAAYDKLMFSDSISTFMSAKNSESPSCFNWGDDGCSCSPDELFGYDFLDPCKRHDFGYRNGKDMGRFDAALKEKVDNNFKDDLYDVCNKFSGLQNFRGVECRRIADIYVAFVKKFGKKKRDETSALLQKRECDLKSALGL</sequence>
<protein>
    <recommendedName>
        <fullName evidence="4">Secretory phospholipase A2</fullName>
    </recommendedName>
</protein>
<dbReference type="OrthoDB" id="5120271at2759"/>
<proteinExistence type="predicted"/>
<dbReference type="Gene3D" id="1.20.90.10">
    <property type="entry name" value="Phospholipase A2 domain"/>
    <property type="match status" value="1"/>
</dbReference>
<gene>
    <name evidence="2" type="ORF">EPUS_01333</name>
</gene>
<dbReference type="EMBL" id="KE720795">
    <property type="protein sequence ID" value="ERF75967.1"/>
    <property type="molecule type" value="Genomic_DNA"/>
</dbReference>
<dbReference type="InterPro" id="IPR036444">
    <property type="entry name" value="PLipase_A2_dom_sf"/>
</dbReference>
<dbReference type="eggNOG" id="ENOG502S8PP">
    <property type="taxonomic scope" value="Eukaryota"/>
</dbReference>
<dbReference type="GeneID" id="19236391"/>
<evidence type="ECO:0000313" key="2">
    <source>
        <dbReference type="EMBL" id="ERF75967.1"/>
    </source>
</evidence>
<dbReference type="GO" id="GO:0050482">
    <property type="term" value="P:arachidonate secretion"/>
    <property type="evidence" value="ECO:0007669"/>
    <property type="project" value="InterPro"/>
</dbReference>
<organism evidence="2 3">
    <name type="scientific">Endocarpon pusillum (strain Z07020 / HMAS-L-300199)</name>
    <name type="common">Lichen-forming fungus</name>
    <dbReference type="NCBI Taxonomy" id="1263415"/>
    <lineage>
        <taxon>Eukaryota</taxon>
        <taxon>Fungi</taxon>
        <taxon>Dikarya</taxon>
        <taxon>Ascomycota</taxon>
        <taxon>Pezizomycotina</taxon>
        <taxon>Eurotiomycetes</taxon>
        <taxon>Chaetothyriomycetidae</taxon>
        <taxon>Verrucariales</taxon>
        <taxon>Verrucariaceae</taxon>
        <taxon>Endocarpon</taxon>
    </lineage>
</organism>
<evidence type="ECO:0000313" key="3">
    <source>
        <dbReference type="Proteomes" id="UP000019373"/>
    </source>
</evidence>
<dbReference type="Proteomes" id="UP000019373">
    <property type="component" value="Unassembled WGS sequence"/>
</dbReference>
<dbReference type="GO" id="GO:0004623">
    <property type="term" value="F:phospholipase A2 activity"/>
    <property type="evidence" value="ECO:0007669"/>
    <property type="project" value="InterPro"/>
</dbReference>
<feature type="chain" id="PRO_5004610055" description="Secretory phospholipase A2" evidence="1">
    <location>
        <begin position="18"/>
        <end position="275"/>
    </location>
</feature>
<dbReference type="RefSeq" id="XP_007786816.1">
    <property type="nucleotide sequence ID" value="XM_007788626.1"/>
</dbReference>
<name>U1GEC0_ENDPU</name>
<accession>U1GEC0</accession>
<evidence type="ECO:0000256" key="1">
    <source>
        <dbReference type="SAM" id="SignalP"/>
    </source>
</evidence>
<reference evidence="3" key="1">
    <citation type="journal article" date="2014" name="BMC Genomics">
        <title>Genome characteristics reveal the impact of lichenization on lichen-forming fungus Endocarpon pusillum Hedwig (Verrucariales, Ascomycota).</title>
        <authorList>
            <person name="Wang Y.-Y."/>
            <person name="Liu B."/>
            <person name="Zhang X.-Y."/>
            <person name="Zhou Q.-M."/>
            <person name="Zhang T."/>
            <person name="Li H."/>
            <person name="Yu Y.-F."/>
            <person name="Zhang X.-L."/>
            <person name="Hao X.-Y."/>
            <person name="Wang M."/>
            <person name="Wang L."/>
            <person name="Wei J.-C."/>
        </authorList>
    </citation>
    <scope>NUCLEOTIDE SEQUENCE [LARGE SCALE GENOMIC DNA]</scope>
    <source>
        <strain evidence="3">Z07020 / HMAS-L-300199</strain>
    </source>
</reference>
<dbReference type="AlphaFoldDB" id="U1GEC0"/>
<keyword evidence="3" id="KW-1185">Reference proteome</keyword>
<dbReference type="GO" id="GO:0006644">
    <property type="term" value="P:phospholipid metabolic process"/>
    <property type="evidence" value="ECO:0007669"/>
    <property type="project" value="InterPro"/>
</dbReference>
<dbReference type="InterPro" id="IPR015141">
    <property type="entry name" value="PLipase_A2_prok/fun"/>
</dbReference>